<dbReference type="EMBL" id="JBDJPC010000016">
    <property type="protein sequence ID" value="KAL1487876.1"/>
    <property type="molecule type" value="Genomic_DNA"/>
</dbReference>
<feature type="transmembrane region" description="Helical" evidence="1">
    <location>
        <begin position="630"/>
        <end position="649"/>
    </location>
</feature>
<comment type="caution">
    <text evidence="2">The sequence shown here is derived from an EMBL/GenBank/DDBJ whole genome shotgun (WGS) entry which is preliminary data.</text>
</comment>
<protein>
    <recommendedName>
        <fullName evidence="4">Envelope protein</fullName>
    </recommendedName>
</protein>
<keyword evidence="1" id="KW-0812">Transmembrane</keyword>
<evidence type="ECO:0000313" key="2">
    <source>
        <dbReference type="EMBL" id="KAL1487876.1"/>
    </source>
</evidence>
<proteinExistence type="predicted"/>
<accession>A0ABD1E0K7</accession>
<keyword evidence="1" id="KW-1133">Transmembrane helix</keyword>
<feature type="transmembrane region" description="Helical" evidence="1">
    <location>
        <begin position="12"/>
        <end position="31"/>
    </location>
</feature>
<dbReference type="Proteomes" id="UP001566132">
    <property type="component" value="Unassembled WGS sequence"/>
</dbReference>
<feature type="transmembrane region" description="Helical" evidence="1">
    <location>
        <begin position="582"/>
        <end position="599"/>
    </location>
</feature>
<evidence type="ECO:0000256" key="1">
    <source>
        <dbReference type="SAM" id="Phobius"/>
    </source>
</evidence>
<reference evidence="2 3" key="1">
    <citation type="submission" date="2024-05" db="EMBL/GenBank/DDBJ databases">
        <title>Genetic variation in Jamaican populations of the coffee berry borer (Hypothenemus hampei).</title>
        <authorList>
            <person name="Errbii M."/>
            <person name="Myrie A."/>
        </authorList>
    </citation>
    <scope>NUCLEOTIDE SEQUENCE [LARGE SCALE GENOMIC DNA]</scope>
    <source>
        <strain evidence="2">JA-Hopewell-2020-01-JO</strain>
        <tissue evidence="2">Whole body</tissue>
    </source>
</reference>
<dbReference type="Pfam" id="PF12259">
    <property type="entry name" value="Baculo_F"/>
    <property type="match status" value="1"/>
</dbReference>
<sequence>MSSLLVPDPECRLLLLSFLLLYVSFCVAILATPPYTIQISTGAFWKQLPDSITYEATIPLSYKTVWPSPLDEPPNKTGHDCNSSLSITCILQHQIALLSTTFTQELRLLDNTFSFKDSQPTTSAPPKTKRSLDFIGQGFSWCCGLATHEKLQLVADNEARLEKRVHSLTDNIGTILRTVSEDSHSFRHYEKQMQTALSKTEQQIQNIGAHFNHLQNTTFFLEHHQHLLSTSIARNEFTSLHHSIMLARLLRKQSIFTACKERKLPSTIVHPKILQQDLTRLRNDLRNSNHDLAIPITDLSSYYHLPIAECSFTKSQLLILLKVPIIQEGNYWKLFELISVPFAWYNQTCSIPRYPLFIATTHEHPASLMQIRQISGANLHHCKPYHDKLCYLPHFSSEATEGPTCAKILFLGGTLQELSQQCPITCHASTTMLISEVQQDTYIVTHPKLTLKITCHNSTITVPAKYTHQGAIKLQLPCYCFLSTLDEIIIPKRFPCISDNIHSQLTHIIPGVWTQTKELLFNPLEPHLLPTYTTMEACLNPNWTIEIPHLNLTSHATILRDLQARIYQTEVHHTHSVTSVSLLLYWNIALTLVLMYILYRFNPTLVALPTVPSVHAAPLIPFHFLTNIPILLLSICIFIFTLFLVYYLYKKLRSSCSRNPPPYNSTSPELEEVIPLTSFSPRERTLTFILQKDNVTKPLITPSPMHQHQSEFLNAVICVDPFFKCPSFPLSPCYLS</sequence>
<dbReference type="AlphaFoldDB" id="A0ABD1E0K7"/>
<evidence type="ECO:0008006" key="4">
    <source>
        <dbReference type="Google" id="ProtNLM"/>
    </source>
</evidence>
<dbReference type="InterPro" id="IPR022048">
    <property type="entry name" value="Envelope_fusion-like"/>
</dbReference>
<name>A0ABD1E0K7_HYPHA</name>
<keyword evidence="3" id="KW-1185">Reference proteome</keyword>
<gene>
    <name evidence="2" type="ORF">ABEB36_015261</name>
</gene>
<keyword evidence="1" id="KW-0472">Membrane</keyword>
<evidence type="ECO:0000313" key="3">
    <source>
        <dbReference type="Proteomes" id="UP001566132"/>
    </source>
</evidence>
<organism evidence="2 3">
    <name type="scientific">Hypothenemus hampei</name>
    <name type="common">Coffee berry borer</name>
    <dbReference type="NCBI Taxonomy" id="57062"/>
    <lineage>
        <taxon>Eukaryota</taxon>
        <taxon>Metazoa</taxon>
        <taxon>Ecdysozoa</taxon>
        <taxon>Arthropoda</taxon>
        <taxon>Hexapoda</taxon>
        <taxon>Insecta</taxon>
        <taxon>Pterygota</taxon>
        <taxon>Neoptera</taxon>
        <taxon>Endopterygota</taxon>
        <taxon>Coleoptera</taxon>
        <taxon>Polyphaga</taxon>
        <taxon>Cucujiformia</taxon>
        <taxon>Curculionidae</taxon>
        <taxon>Scolytinae</taxon>
        <taxon>Hypothenemus</taxon>
    </lineage>
</organism>